<dbReference type="AlphaFoldDB" id="A0A239NU50"/>
<evidence type="ECO:0000313" key="4">
    <source>
        <dbReference type="Proteomes" id="UP000198362"/>
    </source>
</evidence>
<evidence type="ECO:0000256" key="2">
    <source>
        <dbReference type="SAM" id="Phobius"/>
    </source>
</evidence>
<name>A0A239NU50_9ACTN</name>
<feature type="region of interest" description="Disordered" evidence="1">
    <location>
        <begin position="69"/>
        <end position="113"/>
    </location>
</feature>
<dbReference type="OrthoDB" id="3347970at2"/>
<reference evidence="3 4" key="1">
    <citation type="submission" date="2017-06" db="EMBL/GenBank/DDBJ databases">
        <authorList>
            <person name="Kim H.J."/>
            <person name="Triplett B.A."/>
        </authorList>
    </citation>
    <scope>NUCLEOTIDE SEQUENCE [LARGE SCALE GENOMIC DNA]</scope>
    <source>
        <strain evidence="3 4">CGMCC 4.5593</strain>
    </source>
</reference>
<evidence type="ECO:0000256" key="1">
    <source>
        <dbReference type="SAM" id="MobiDB-lite"/>
    </source>
</evidence>
<keyword evidence="2" id="KW-1133">Transmembrane helix</keyword>
<keyword evidence="2" id="KW-0472">Membrane</keyword>
<dbReference type="Gene3D" id="2.120.10.30">
    <property type="entry name" value="TolB, C-terminal domain"/>
    <property type="match status" value="1"/>
</dbReference>
<sequence length="381" mass="40354">MADFDDDRLHQMFGEFRNEVAPYVTPPGTAAARHWVRRRRRIGAASIAACAVLFVGGPTVGFVAANHNTPTPPPIGPTVLETPGPSTSTPPSPTPPMPTTTSTSPTGSPTLPGVRGKVFYTDVEGKIYLNGHRYPGGYSANVTVSPDGKRVMWVDLDPSSGDPGGDLMLSDLDGGNRRLAVPNAEPLCATPVWSGDSKRLLVTSNAPAGASMGVIYLSGGAGDDLGEPEGCHYRWSANGKRVAYENGDTRRITVRDLYGGGHRVTLDRDVIGGRQYVDLIGISANGDRVCVNTAPAEGPSGDVGRSLWCDTIIDVSARKVVELPFKGELLSAVFTADGGMLARVKTDRGSELLRLDDNDRVVARSVESSANAKRQLLAYTP</sequence>
<protein>
    <recommendedName>
        <fullName evidence="5">WD40-like Beta Propeller Repeat</fullName>
    </recommendedName>
</protein>
<dbReference type="RefSeq" id="WP_089252753.1">
    <property type="nucleotide sequence ID" value="NZ_FZPH01000010.1"/>
</dbReference>
<evidence type="ECO:0008006" key="5">
    <source>
        <dbReference type="Google" id="ProtNLM"/>
    </source>
</evidence>
<feature type="transmembrane region" description="Helical" evidence="2">
    <location>
        <begin position="42"/>
        <end position="65"/>
    </location>
</feature>
<organism evidence="3 4">
    <name type="scientific">Asanoa hainanensis</name>
    <dbReference type="NCBI Taxonomy" id="560556"/>
    <lineage>
        <taxon>Bacteria</taxon>
        <taxon>Bacillati</taxon>
        <taxon>Actinomycetota</taxon>
        <taxon>Actinomycetes</taxon>
        <taxon>Micromonosporales</taxon>
        <taxon>Micromonosporaceae</taxon>
        <taxon>Asanoa</taxon>
    </lineage>
</organism>
<accession>A0A239NU50</accession>
<keyword evidence="4" id="KW-1185">Reference proteome</keyword>
<proteinExistence type="predicted"/>
<feature type="compositionally biased region" description="Low complexity" evidence="1">
    <location>
        <begin position="99"/>
        <end position="110"/>
    </location>
</feature>
<dbReference type="InterPro" id="IPR011042">
    <property type="entry name" value="6-blade_b-propeller_TolB-like"/>
</dbReference>
<dbReference type="SUPFAM" id="SSF69304">
    <property type="entry name" value="Tricorn protease N-terminal domain"/>
    <property type="match status" value="1"/>
</dbReference>
<evidence type="ECO:0000313" key="3">
    <source>
        <dbReference type="EMBL" id="SNT58212.1"/>
    </source>
</evidence>
<gene>
    <name evidence="3" type="ORF">SAMN05421812_110272</name>
</gene>
<feature type="compositionally biased region" description="Pro residues" evidence="1">
    <location>
        <begin position="88"/>
        <end position="98"/>
    </location>
</feature>
<dbReference type="EMBL" id="FZPH01000010">
    <property type="protein sequence ID" value="SNT58212.1"/>
    <property type="molecule type" value="Genomic_DNA"/>
</dbReference>
<dbReference type="Proteomes" id="UP000198362">
    <property type="component" value="Unassembled WGS sequence"/>
</dbReference>
<keyword evidence="2" id="KW-0812">Transmembrane</keyword>